<evidence type="ECO:0000256" key="1">
    <source>
        <dbReference type="SAM" id="MobiDB-lite"/>
    </source>
</evidence>
<evidence type="ECO:0000313" key="3">
    <source>
        <dbReference type="Proteomes" id="UP000063308"/>
    </source>
</evidence>
<dbReference type="InterPro" id="IPR027417">
    <property type="entry name" value="P-loop_NTPase"/>
</dbReference>
<dbReference type="EMBL" id="AP014685">
    <property type="protein sequence ID" value="BAR55964.1"/>
    <property type="molecule type" value="Genomic_DNA"/>
</dbReference>
<dbReference type="Gene3D" id="3.40.50.300">
    <property type="entry name" value="P-loop containing nucleotide triphosphate hydrolases"/>
    <property type="match status" value="1"/>
</dbReference>
<sequence length="233" mass="25820">MAENDNGHMDVVIKEGFGAIANRTNSAGEVYHPGKPKPGQTETTVEDARGASAVIWAVRSARVFNFMSQEEARKLGLSEDERRLHIRASNGKANMGPLGRAKWMRLIVVTLANGDQVAAAISWSPPNPFHGVTPEHVELARSLAATGEYRTDMRSPNWIGYALATRLNIPISHGGLNDPGQIERIKTIIKTWIANKVLKVDRRKDRDGKERDFIAPGPFQPELPLPDRREDDE</sequence>
<protein>
    <submittedName>
        <fullName evidence="2">Uncharacterized protein</fullName>
    </submittedName>
</protein>
<name>A0A0E4BMJ7_9BRAD</name>
<gene>
    <name evidence="2" type="ORF">NK6_2783</name>
</gene>
<feature type="region of interest" description="Disordered" evidence="1">
    <location>
        <begin position="204"/>
        <end position="233"/>
    </location>
</feature>
<evidence type="ECO:0000313" key="2">
    <source>
        <dbReference type="EMBL" id="BAR55964.1"/>
    </source>
</evidence>
<reference evidence="2 3" key="1">
    <citation type="submission" date="2014-11" db="EMBL/GenBank/DDBJ databases">
        <title>Symbiosis island explosion on the genome of extra-slow-growing strains of soybean bradyrhizobia with massive insertion sequences.</title>
        <authorList>
            <person name="Iida T."/>
            <person name="Minamisawa K."/>
        </authorList>
    </citation>
    <scope>NUCLEOTIDE SEQUENCE [LARGE SCALE GENOMIC DNA]</scope>
    <source>
        <strain evidence="2 3">NK6</strain>
    </source>
</reference>
<feature type="compositionally biased region" description="Basic and acidic residues" evidence="1">
    <location>
        <begin position="204"/>
        <end position="213"/>
    </location>
</feature>
<proteinExistence type="predicted"/>
<dbReference type="AlphaFoldDB" id="A0A0E4BMJ7"/>
<accession>A0A0E4BMJ7</accession>
<organism evidence="2 3">
    <name type="scientific">Bradyrhizobium diazoefficiens</name>
    <dbReference type="NCBI Taxonomy" id="1355477"/>
    <lineage>
        <taxon>Bacteria</taxon>
        <taxon>Pseudomonadati</taxon>
        <taxon>Pseudomonadota</taxon>
        <taxon>Alphaproteobacteria</taxon>
        <taxon>Hyphomicrobiales</taxon>
        <taxon>Nitrobacteraceae</taxon>
        <taxon>Bradyrhizobium</taxon>
    </lineage>
</organism>
<dbReference type="Proteomes" id="UP000063308">
    <property type="component" value="Chromosome"/>
</dbReference>